<dbReference type="AlphaFoldDB" id="A0A2W7THS2"/>
<dbReference type="EMBL" id="QKZV01000004">
    <property type="protein sequence ID" value="PZX62832.1"/>
    <property type="molecule type" value="Genomic_DNA"/>
</dbReference>
<evidence type="ECO:0000313" key="4">
    <source>
        <dbReference type="Proteomes" id="UP000249720"/>
    </source>
</evidence>
<dbReference type="Pfam" id="PF03099">
    <property type="entry name" value="BPL_LplA_LipB"/>
    <property type="match status" value="1"/>
</dbReference>
<dbReference type="GO" id="GO:0004077">
    <property type="term" value="F:biotin--[biotin carboxyl-carrier protein] ligase activity"/>
    <property type="evidence" value="ECO:0007669"/>
    <property type="project" value="InterPro"/>
</dbReference>
<dbReference type="GO" id="GO:0005737">
    <property type="term" value="C:cytoplasm"/>
    <property type="evidence" value="ECO:0007669"/>
    <property type="project" value="TreeGrafter"/>
</dbReference>
<dbReference type="PROSITE" id="PS51733">
    <property type="entry name" value="BPL_LPL_CATALYTIC"/>
    <property type="match status" value="1"/>
</dbReference>
<sequence length="258" mass="29308">MSSNSIIPTIGERLIELSSIDSTNNYALQYIKNNLAEHGTVIFAHEQTAGKGQRGKSWVTAPNSNLTLSVILSMRFLSLPKQFYFSAAMALAVQQFFNNYTANETVIKWPNDIYWNDRKAGGILIENSISEKGIWNWAVVGIGLNINQTQFPDWLPNPVSLKQITGKTFNCKALAIELCYYLQTYFALLRTGNFQHILALYNHNLYKNNCRVTLKKNNELFETNIIGVNEEGLLITKRDATTQLFSFGEIEWVIPKKQ</sequence>
<reference evidence="3 4" key="1">
    <citation type="submission" date="2018-06" db="EMBL/GenBank/DDBJ databases">
        <title>Genomic Encyclopedia of Archaeal and Bacterial Type Strains, Phase II (KMG-II): from individual species to whole genera.</title>
        <authorList>
            <person name="Goeker M."/>
        </authorList>
    </citation>
    <scope>NUCLEOTIDE SEQUENCE [LARGE SCALE GENOMIC DNA]</scope>
    <source>
        <strain evidence="3 4">DSM 23241</strain>
    </source>
</reference>
<accession>A0A2W7THS2</accession>
<dbReference type="InterPro" id="IPR004143">
    <property type="entry name" value="BPL_LPL_catalytic"/>
</dbReference>
<gene>
    <name evidence="3" type="ORF">LX80_01526</name>
</gene>
<organism evidence="3 4">
    <name type="scientific">Hydrotalea sandarakina</name>
    <dbReference type="NCBI Taxonomy" id="1004304"/>
    <lineage>
        <taxon>Bacteria</taxon>
        <taxon>Pseudomonadati</taxon>
        <taxon>Bacteroidota</taxon>
        <taxon>Chitinophagia</taxon>
        <taxon>Chitinophagales</taxon>
        <taxon>Chitinophagaceae</taxon>
        <taxon>Hydrotalea</taxon>
    </lineage>
</organism>
<dbReference type="PANTHER" id="PTHR12835">
    <property type="entry name" value="BIOTIN PROTEIN LIGASE"/>
    <property type="match status" value="1"/>
</dbReference>
<dbReference type="Gene3D" id="3.30.930.10">
    <property type="entry name" value="Bira Bifunctional Protein, Domain 2"/>
    <property type="match status" value="1"/>
</dbReference>
<keyword evidence="1 3" id="KW-0436">Ligase</keyword>
<feature type="domain" description="BPL/LPL catalytic" evidence="2">
    <location>
        <begin position="1"/>
        <end position="190"/>
    </location>
</feature>
<evidence type="ECO:0000256" key="1">
    <source>
        <dbReference type="ARBA" id="ARBA00022598"/>
    </source>
</evidence>
<dbReference type="RefSeq" id="WP_245898015.1">
    <property type="nucleotide sequence ID" value="NZ_QKZV01000004.1"/>
</dbReference>
<dbReference type="Proteomes" id="UP000249720">
    <property type="component" value="Unassembled WGS sequence"/>
</dbReference>
<dbReference type="NCBIfam" id="TIGR00121">
    <property type="entry name" value="birA_ligase"/>
    <property type="match status" value="1"/>
</dbReference>
<keyword evidence="4" id="KW-1185">Reference proteome</keyword>
<dbReference type="PANTHER" id="PTHR12835:SF5">
    <property type="entry name" value="BIOTIN--PROTEIN LIGASE"/>
    <property type="match status" value="1"/>
</dbReference>
<evidence type="ECO:0000259" key="2">
    <source>
        <dbReference type="PROSITE" id="PS51733"/>
    </source>
</evidence>
<name>A0A2W7THS2_9BACT</name>
<dbReference type="SUPFAM" id="SSF55681">
    <property type="entry name" value="Class II aaRS and biotin synthetases"/>
    <property type="match status" value="1"/>
</dbReference>
<proteinExistence type="predicted"/>
<dbReference type="CDD" id="cd16442">
    <property type="entry name" value="BPL"/>
    <property type="match status" value="1"/>
</dbReference>
<comment type="caution">
    <text evidence="3">The sequence shown here is derived from an EMBL/GenBank/DDBJ whole genome shotgun (WGS) entry which is preliminary data.</text>
</comment>
<evidence type="ECO:0000313" key="3">
    <source>
        <dbReference type="EMBL" id="PZX62832.1"/>
    </source>
</evidence>
<dbReference type="InterPro" id="IPR004408">
    <property type="entry name" value="Biotin_CoA_COase_ligase"/>
</dbReference>
<protein>
    <submittedName>
        <fullName evidence="3">BirA family biotin operon repressor/biotin-[acetyl-CoA-carboxylase] ligase</fullName>
    </submittedName>
</protein>
<dbReference type="InterPro" id="IPR045864">
    <property type="entry name" value="aa-tRNA-synth_II/BPL/LPL"/>
</dbReference>